<dbReference type="InterPro" id="IPR043203">
    <property type="entry name" value="VGCC_Ca_Na"/>
</dbReference>
<keyword evidence="3 6" id="KW-1133">Transmembrane helix</keyword>
<dbReference type="GO" id="GO:0005248">
    <property type="term" value="F:voltage-gated sodium channel activity"/>
    <property type="evidence" value="ECO:0007669"/>
    <property type="project" value="TreeGrafter"/>
</dbReference>
<dbReference type="PANTHER" id="PTHR10037">
    <property type="entry name" value="VOLTAGE-GATED CATION CHANNEL CALCIUM AND SODIUM"/>
    <property type="match status" value="1"/>
</dbReference>
<keyword evidence="5" id="KW-0175">Coiled coil</keyword>
<feature type="transmembrane region" description="Helical" evidence="6">
    <location>
        <begin position="47"/>
        <end position="70"/>
    </location>
</feature>
<keyword evidence="8" id="KW-0406">Ion transport</keyword>
<organism evidence="8 9">
    <name type="scientific">Saliterribacillus persicus</name>
    <dbReference type="NCBI Taxonomy" id="930114"/>
    <lineage>
        <taxon>Bacteria</taxon>
        <taxon>Bacillati</taxon>
        <taxon>Bacillota</taxon>
        <taxon>Bacilli</taxon>
        <taxon>Bacillales</taxon>
        <taxon>Bacillaceae</taxon>
        <taxon>Saliterribacillus</taxon>
    </lineage>
</organism>
<feature type="domain" description="Ion transport" evidence="7">
    <location>
        <begin position="18"/>
        <end position="230"/>
    </location>
</feature>
<evidence type="ECO:0000259" key="7">
    <source>
        <dbReference type="Pfam" id="PF00520"/>
    </source>
</evidence>
<sequence>MTGDNQNALASFVKSNGFTHFITGLIVFNAILIGLETFDAVYTPFKGLFFWIDFIILLIFLIEVVLKIIVDQKSYFMNGWNIFDFVIVVGSIILYSTPFVSVLRILRVLRIMRTITAVPSLRRIVTALFMAIPTISSVMLIMAIIFYVYAILGTSFYRDISPEFFGNLHLSFITLFQIFTLESWASGIFRPIFAEAPWSWLYFISFIVVATFIMINLIVGEIVNNAQKISEGIEGETDEIKEDTTEIKEDTSEIREIRRELAEIKELIKSQNMK</sequence>
<name>A0A368XFP8_9BACI</name>
<dbReference type="GO" id="GO:0001518">
    <property type="term" value="C:voltage-gated sodium channel complex"/>
    <property type="evidence" value="ECO:0007669"/>
    <property type="project" value="TreeGrafter"/>
</dbReference>
<reference evidence="8 9" key="1">
    <citation type="submission" date="2018-07" db="EMBL/GenBank/DDBJ databases">
        <title>Genomic Encyclopedia of Type Strains, Phase IV (KMG-IV): sequencing the most valuable type-strain genomes for metagenomic binning, comparative biology and taxonomic classification.</title>
        <authorList>
            <person name="Goeker M."/>
        </authorList>
    </citation>
    <scope>NUCLEOTIDE SEQUENCE [LARGE SCALE GENOMIC DNA]</scope>
    <source>
        <strain evidence="8 9">DSM 27696</strain>
    </source>
</reference>
<feature type="transmembrane region" description="Helical" evidence="6">
    <location>
        <begin position="82"/>
        <end position="106"/>
    </location>
</feature>
<keyword evidence="4 6" id="KW-0472">Membrane</keyword>
<keyword evidence="8" id="KW-0813">Transport</keyword>
<gene>
    <name evidence="8" type="ORF">DFR57_11065</name>
</gene>
<dbReference type="Gene3D" id="1.20.120.350">
    <property type="entry name" value="Voltage-gated potassium channels. Chain C"/>
    <property type="match status" value="1"/>
</dbReference>
<dbReference type="InterPro" id="IPR005821">
    <property type="entry name" value="Ion_trans_dom"/>
</dbReference>
<dbReference type="PANTHER" id="PTHR10037:SF62">
    <property type="entry name" value="SODIUM CHANNEL PROTEIN 60E"/>
    <property type="match status" value="1"/>
</dbReference>
<accession>A0A368XFP8</accession>
<dbReference type="AlphaFoldDB" id="A0A368XFP8"/>
<keyword evidence="8" id="KW-0407">Ion channel</keyword>
<evidence type="ECO:0000313" key="8">
    <source>
        <dbReference type="EMBL" id="RCW65848.1"/>
    </source>
</evidence>
<dbReference type="RefSeq" id="WP_114353512.1">
    <property type="nucleotide sequence ID" value="NZ_QPJJ01000010.1"/>
</dbReference>
<keyword evidence="9" id="KW-1185">Reference proteome</keyword>
<dbReference type="OrthoDB" id="5297065at2"/>
<dbReference type="Proteomes" id="UP000252585">
    <property type="component" value="Unassembled WGS sequence"/>
</dbReference>
<feature type="transmembrane region" description="Helical" evidence="6">
    <location>
        <begin position="17"/>
        <end position="35"/>
    </location>
</feature>
<keyword evidence="2 6" id="KW-0812">Transmembrane</keyword>
<dbReference type="SUPFAM" id="SSF81324">
    <property type="entry name" value="Voltage-gated potassium channels"/>
    <property type="match status" value="1"/>
</dbReference>
<evidence type="ECO:0000256" key="2">
    <source>
        <dbReference type="ARBA" id="ARBA00022692"/>
    </source>
</evidence>
<evidence type="ECO:0000256" key="6">
    <source>
        <dbReference type="SAM" id="Phobius"/>
    </source>
</evidence>
<evidence type="ECO:0000256" key="1">
    <source>
        <dbReference type="ARBA" id="ARBA00004141"/>
    </source>
</evidence>
<feature type="coiled-coil region" evidence="5">
    <location>
        <begin position="240"/>
        <end position="274"/>
    </location>
</feature>
<evidence type="ECO:0000313" key="9">
    <source>
        <dbReference type="Proteomes" id="UP000252585"/>
    </source>
</evidence>
<comment type="caution">
    <text evidence="8">The sequence shown here is derived from an EMBL/GenBank/DDBJ whole genome shotgun (WGS) entry which is preliminary data.</text>
</comment>
<protein>
    <submittedName>
        <fullName evidence="8">Voltage-gated sodium channel</fullName>
    </submittedName>
</protein>
<dbReference type="EMBL" id="QPJJ01000010">
    <property type="protein sequence ID" value="RCW65848.1"/>
    <property type="molecule type" value="Genomic_DNA"/>
</dbReference>
<feature type="transmembrane region" description="Helical" evidence="6">
    <location>
        <begin position="127"/>
        <end position="152"/>
    </location>
</feature>
<dbReference type="Gene3D" id="1.10.287.70">
    <property type="match status" value="1"/>
</dbReference>
<comment type="subcellular location">
    <subcellularLocation>
        <location evidence="1">Membrane</location>
        <topology evidence="1">Multi-pass membrane protein</topology>
    </subcellularLocation>
</comment>
<dbReference type="Pfam" id="PF00520">
    <property type="entry name" value="Ion_trans"/>
    <property type="match status" value="1"/>
</dbReference>
<dbReference type="InterPro" id="IPR027359">
    <property type="entry name" value="Volt_channel_dom_sf"/>
</dbReference>
<proteinExistence type="predicted"/>
<evidence type="ECO:0000256" key="3">
    <source>
        <dbReference type="ARBA" id="ARBA00022989"/>
    </source>
</evidence>
<feature type="transmembrane region" description="Helical" evidence="6">
    <location>
        <begin position="200"/>
        <end position="219"/>
    </location>
</feature>
<evidence type="ECO:0000256" key="5">
    <source>
        <dbReference type="SAM" id="Coils"/>
    </source>
</evidence>
<evidence type="ECO:0000256" key="4">
    <source>
        <dbReference type="ARBA" id="ARBA00023136"/>
    </source>
</evidence>